<evidence type="ECO:0000256" key="2">
    <source>
        <dbReference type="ARBA" id="ARBA00022679"/>
    </source>
</evidence>
<reference evidence="7 8" key="1">
    <citation type="submission" date="2016-10" db="EMBL/GenBank/DDBJ databases">
        <authorList>
            <person name="Varghese N."/>
            <person name="Submissions S."/>
        </authorList>
    </citation>
    <scope>NUCLEOTIDE SEQUENCE [LARGE SCALE GENOMIC DNA]</scope>
    <source>
        <strain evidence="7 8">DSM 18839</strain>
    </source>
</reference>
<keyword evidence="8" id="KW-1185">Reference proteome</keyword>
<dbReference type="OrthoDB" id="9800808at2"/>
<gene>
    <name evidence="7" type="ORF">SAMN05660686_02201</name>
</gene>
<dbReference type="CDD" id="cd01173">
    <property type="entry name" value="pyridoxal_pyridoxamine_kinase"/>
    <property type="match status" value="1"/>
</dbReference>
<proteinExistence type="predicted"/>
<dbReference type="InterPro" id="IPR029056">
    <property type="entry name" value="Ribokinase-like"/>
</dbReference>
<dbReference type="EMBL" id="FNBW01000006">
    <property type="protein sequence ID" value="SDF75352.1"/>
    <property type="molecule type" value="Genomic_DNA"/>
</dbReference>
<dbReference type="PANTHER" id="PTHR10534">
    <property type="entry name" value="PYRIDOXAL KINASE"/>
    <property type="match status" value="1"/>
</dbReference>
<feature type="domain" description="Pyridoxamine kinase/Phosphomethylpyrimidine kinase" evidence="6">
    <location>
        <begin position="79"/>
        <end position="239"/>
    </location>
</feature>
<organism evidence="7 8">
    <name type="scientific">Thalassobaculum litoreum DSM 18839</name>
    <dbReference type="NCBI Taxonomy" id="1123362"/>
    <lineage>
        <taxon>Bacteria</taxon>
        <taxon>Pseudomonadati</taxon>
        <taxon>Pseudomonadota</taxon>
        <taxon>Alphaproteobacteria</taxon>
        <taxon>Rhodospirillales</taxon>
        <taxon>Thalassobaculaceae</taxon>
        <taxon>Thalassobaculum</taxon>
    </lineage>
</organism>
<dbReference type="PANTHER" id="PTHR10534:SF2">
    <property type="entry name" value="PYRIDOXAL KINASE"/>
    <property type="match status" value="1"/>
</dbReference>
<dbReference type="GO" id="GO:0005829">
    <property type="term" value="C:cytosol"/>
    <property type="evidence" value="ECO:0007669"/>
    <property type="project" value="TreeGrafter"/>
</dbReference>
<evidence type="ECO:0000256" key="4">
    <source>
        <dbReference type="ARBA" id="ARBA00022777"/>
    </source>
</evidence>
<dbReference type="InterPro" id="IPR013749">
    <property type="entry name" value="PM/HMP-P_kinase-1"/>
</dbReference>
<dbReference type="AlphaFoldDB" id="A0A8G2BHQ5"/>
<accession>A0A8G2BHQ5</accession>
<dbReference type="Proteomes" id="UP000198615">
    <property type="component" value="Unassembled WGS sequence"/>
</dbReference>
<dbReference type="RefSeq" id="WP_093150241.1">
    <property type="nucleotide sequence ID" value="NZ_FNBW01000006.1"/>
</dbReference>
<dbReference type="InterPro" id="IPR004625">
    <property type="entry name" value="PyrdxlKinase"/>
</dbReference>
<dbReference type="NCBIfam" id="TIGR00687">
    <property type="entry name" value="pyridox_kin"/>
    <property type="match status" value="1"/>
</dbReference>
<dbReference type="GO" id="GO:0005524">
    <property type="term" value="F:ATP binding"/>
    <property type="evidence" value="ECO:0007669"/>
    <property type="project" value="UniProtKB-KW"/>
</dbReference>
<dbReference type="Pfam" id="PF08543">
    <property type="entry name" value="Phos_pyr_kin"/>
    <property type="match status" value="1"/>
</dbReference>
<evidence type="ECO:0000313" key="8">
    <source>
        <dbReference type="Proteomes" id="UP000198615"/>
    </source>
</evidence>
<evidence type="ECO:0000256" key="1">
    <source>
        <dbReference type="ARBA" id="ARBA00012104"/>
    </source>
</evidence>
<evidence type="ECO:0000313" key="7">
    <source>
        <dbReference type="EMBL" id="SDF75352.1"/>
    </source>
</evidence>
<dbReference type="SUPFAM" id="SSF53613">
    <property type="entry name" value="Ribokinase-like"/>
    <property type="match status" value="1"/>
</dbReference>
<evidence type="ECO:0000256" key="3">
    <source>
        <dbReference type="ARBA" id="ARBA00022741"/>
    </source>
</evidence>
<keyword evidence="5" id="KW-0067">ATP-binding</keyword>
<keyword evidence="4 7" id="KW-0418">Kinase</keyword>
<dbReference type="GO" id="GO:0008478">
    <property type="term" value="F:pyridoxal kinase activity"/>
    <property type="evidence" value="ECO:0007669"/>
    <property type="project" value="UniProtKB-EC"/>
</dbReference>
<sequence>MPILALSSHVAVGHVGNAAAVPALERRGHEVWRVDTVSFSNHPGHKKFTGSVREGHEIAELLRGVANHTGWHGVEGIYSGYLGTAETGRAFAGVLDAIEAASPEAVYLCDPVIGDHGRVFVRDGIENAFRERLVPRATIITPNAFELARLSGHRVESVADAHDAAVTILEWGPQVVVATGVPDGDRLAVVAVTATENWVARSPWHDRPFFGTGDLFAGLFLSHWLEHRSAAPALARTVAGLEVATAATKAAESVDLVLIANLDAITTAPPAEVRPIV</sequence>
<keyword evidence="3" id="KW-0547">Nucleotide-binding</keyword>
<name>A0A8G2BHQ5_9PROT</name>
<evidence type="ECO:0000256" key="5">
    <source>
        <dbReference type="ARBA" id="ARBA00022840"/>
    </source>
</evidence>
<evidence type="ECO:0000259" key="6">
    <source>
        <dbReference type="Pfam" id="PF08543"/>
    </source>
</evidence>
<dbReference type="GO" id="GO:0009443">
    <property type="term" value="P:pyridoxal 5'-phosphate salvage"/>
    <property type="evidence" value="ECO:0007669"/>
    <property type="project" value="InterPro"/>
</dbReference>
<protein>
    <recommendedName>
        <fullName evidence="1">pyridoxal kinase</fullName>
        <ecNumber evidence="1">2.7.1.35</ecNumber>
    </recommendedName>
</protein>
<keyword evidence="2" id="KW-0808">Transferase</keyword>
<comment type="caution">
    <text evidence="7">The sequence shown here is derived from an EMBL/GenBank/DDBJ whole genome shotgun (WGS) entry which is preliminary data.</text>
</comment>
<dbReference type="EC" id="2.7.1.35" evidence="1"/>
<dbReference type="Gene3D" id="3.40.1190.20">
    <property type="match status" value="1"/>
</dbReference>